<evidence type="ECO:0000313" key="1">
    <source>
        <dbReference type="EMBL" id="KKM07779.1"/>
    </source>
</evidence>
<gene>
    <name evidence="1" type="ORF">LCGC14_1730440</name>
</gene>
<dbReference type="AlphaFoldDB" id="A0A0F9H9J5"/>
<feature type="non-terminal residue" evidence="1">
    <location>
        <position position="1"/>
    </location>
</feature>
<dbReference type="EMBL" id="LAZR01015699">
    <property type="protein sequence ID" value="KKM07779.1"/>
    <property type="molecule type" value="Genomic_DNA"/>
</dbReference>
<name>A0A0F9H9J5_9ZZZZ</name>
<dbReference type="SUPFAM" id="SSF88659">
    <property type="entry name" value="Sigma3 and sigma4 domains of RNA polymerase sigma factors"/>
    <property type="match status" value="1"/>
</dbReference>
<proteinExistence type="predicted"/>
<dbReference type="InterPro" id="IPR036388">
    <property type="entry name" value="WH-like_DNA-bd_sf"/>
</dbReference>
<dbReference type="Gene3D" id="1.10.10.10">
    <property type="entry name" value="Winged helix-like DNA-binding domain superfamily/Winged helix DNA-binding domain"/>
    <property type="match status" value="1"/>
</dbReference>
<dbReference type="InterPro" id="IPR013324">
    <property type="entry name" value="RNA_pol_sigma_r3/r4-like"/>
</dbReference>
<accession>A0A0F9H9J5</accession>
<reference evidence="1" key="1">
    <citation type="journal article" date="2015" name="Nature">
        <title>Complex archaea that bridge the gap between prokaryotes and eukaryotes.</title>
        <authorList>
            <person name="Spang A."/>
            <person name="Saw J.H."/>
            <person name="Jorgensen S.L."/>
            <person name="Zaremba-Niedzwiedzka K."/>
            <person name="Martijn J."/>
            <person name="Lind A.E."/>
            <person name="van Eijk R."/>
            <person name="Schleper C."/>
            <person name="Guy L."/>
            <person name="Ettema T.J."/>
        </authorList>
    </citation>
    <scope>NUCLEOTIDE SEQUENCE</scope>
</reference>
<protein>
    <submittedName>
        <fullName evidence="1">Uncharacterized protein</fullName>
    </submittedName>
</protein>
<comment type="caution">
    <text evidence="1">The sequence shown here is derived from an EMBL/GenBank/DDBJ whole genome shotgun (WGS) entry which is preliminary data.</text>
</comment>
<sequence>LTKFEERVIRLTHHDHQGLTQQEASEKLGVSQACIAQTLSRIRGVAPELFPIMTRHQAYVYELVTKKGMTAEHIAKHMGVSKRAIEQMIVRIKKRGFAFPKRAKKLRFEPWMENQIVKKF</sequence>
<organism evidence="1">
    <name type="scientific">marine sediment metagenome</name>
    <dbReference type="NCBI Taxonomy" id="412755"/>
    <lineage>
        <taxon>unclassified sequences</taxon>
        <taxon>metagenomes</taxon>
        <taxon>ecological metagenomes</taxon>
    </lineage>
</organism>